<dbReference type="PANTHER" id="PTHR22852:SF0">
    <property type="entry name" value="DENTICLELESS PROTEIN HOMOLOG"/>
    <property type="match status" value="1"/>
</dbReference>
<comment type="caution">
    <text evidence="8">The sequence shown here is derived from an EMBL/GenBank/DDBJ whole genome shotgun (WGS) entry which is preliminary data.</text>
</comment>
<dbReference type="GO" id="GO:0030674">
    <property type="term" value="F:protein-macromolecule adaptor activity"/>
    <property type="evidence" value="ECO:0007669"/>
    <property type="project" value="TreeGrafter"/>
</dbReference>
<dbReference type="Gene3D" id="2.130.10.10">
    <property type="entry name" value="YVTN repeat-like/Quinoprotein amine dehydrogenase"/>
    <property type="match status" value="2"/>
</dbReference>
<feature type="repeat" description="WD" evidence="6">
    <location>
        <begin position="157"/>
        <end position="198"/>
    </location>
</feature>
<dbReference type="GO" id="GO:0005634">
    <property type="term" value="C:nucleus"/>
    <property type="evidence" value="ECO:0007669"/>
    <property type="project" value="TreeGrafter"/>
</dbReference>
<dbReference type="InterPro" id="IPR001680">
    <property type="entry name" value="WD40_rpt"/>
</dbReference>
<comment type="pathway">
    <text evidence="1">Protein modification; protein ubiquitination.</text>
</comment>
<dbReference type="InterPro" id="IPR036322">
    <property type="entry name" value="WD40_repeat_dom_sf"/>
</dbReference>
<dbReference type="Pfam" id="PF00400">
    <property type="entry name" value="WD40"/>
    <property type="match status" value="5"/>
</dbReference>
<dbReference type="InterPro" id="IPR020472">
    <property type="entry name" value="WD40_PAC1"/>
</dbReference>
<evidence type="ECO:0000256" key="1">
    <source>
        <dbReference type="ARBA" id="ARBA00004906"/>
    </source>
</evidence>
<dbReference type="InterPro" id="IPR019775">
    <property type="entry name" value="WD40_repeat_CS"/>
</dbReference>
<proteinExistence type="inferred from homology"/>
<evidence type="ECO:0000313" key="8">
    <source>
        <dbReference type="EMBL" id="KAI7800043.1"/>
    </source>
</evidence>
<feature type="compositionally biased region" description="Polar residues" evidence="7">
    <location>
        <begin position="629"/>
        <end position="641"/>
    </location>
</feature>
<protein>
    <submittedName>
        <fullName evidence="8">Denticleless protein-like protein</fullName>
    </submittedName>
</protein>
<evidence type="ECO:0000256" key="6">
    <source>
        <dbReference type="PROSITE-ProRule" id="PRU00221"/>
    </source>
</evidence>
<dbReference type="GO" id="GO:0007095">
    <property type="term" value="P:mitotic G2 DNA damage checkpoint signaling"/>
    <property type="evidence" value="ECO:0007669"/>
    <property type="project" value="TreeGrafter"/>
</dbReference>
<evidence type="ECO:0000313" key="9">
    <source>
        <dbReference type="Proteomes" id="UP001059041"/>
    </source>
</evidence>
<evidence type="ECO:0000256" key="2">
    <source>
        <dbReference type="ARBA" id="ARBA00022574"/>
    </source>
</evidence>
<dbReference type="Proteomes" id="UP001059041">
    <property type="component" value="Linkage Group LG15"/>
</dbReference>
<evidence type="ECO:0000256" key="5">
    <source>
        <dbReference type="ARBA" id="ARBA00038344"/>
    </source>
</evidence>
<feature type="compositionally biased region" description="Polar residues" evidence="7">
    <location>
        <begin position="701"/>
        <end position="712"/>
    </location>
</feature>
<dbReference type="PROSITE" id="PS50294">
    <property type="entry name" value="WD_REPEATS_REGION"/>
    <property type="match status" value="4"/>
</dbReference>
<dbReference type="CDD" id="cd00200">
    <property type="entry name" value="WD40"/>
    <property type="match status" value="1"/>
</dbReference>
<evidence type="ECO:0000256" key="3">
    <source>
        <dbReference type="ARBA" id="ARBA00022737"/>
    </source>
</evidence>
<dbReference type="PANTHER" id="PTHR22852">
    <property type="entry name" value="LETHAL 2 DENTICLELESS PROTEIN RETINOIC ACID-REGULATED NUCLEAR MATRIX-ASSOCIATED PROTEIN"/>
    <property type="match status" value="1"/>
</dbReference>
<dbReference type="FunFam" id="2.130.10.10:FF:002879">
    <property type="entry name" value="Denticleless protein homolog"/>
    <property type="match status" value="1"/>
</dbReference>
<feature type="region of interest" description="Disordered" evidence="7">
    <location>
        <begin position="476"/>
        <end position="520"/>
    </location>
</feature>
<accession>A0A9W7WJX5</accession>
<sequence>MVTASTCKPTANPVFMLKTSGVLAHWPIRTPNAHWRGIRLRPLFIVRGKTDHITSNFSAEQTEAMTLFHHVIDRGILKRRWNDNRRDFPLSSLLDGFQCTRHDEHVSYGSSAAAVPPFGCTFSSAPGHQNSVAVANEEGFVTIFNTGEYKSSVLKEWQAHDNAVFDISWVPGANSLVTASGDQTARLWDVITGDLLGTFKGHQCSLKSVAFSKQETAVFSTGGRDGNIMLWDTRCSKKDGFYRQVKQISCAHMKPERHTPQTKKRRGMAPPVDSQQGVTVVLFCDDNRLISSGAVDGTIKMWDLRKNYTAYHHNPHPLQTYPYPGSCTRKLGYSGLSLDSTGSRLFSNCTDDNIYMFNISGLKTTPVAVFRGHSNSSFYVKSSVSPDDQFLASGSSDHHAYIWKIADPKQPPIMLQGHSQEVTSVAWCPTDFTKIASCSDDNTVRIWRLNRRPDGENTSNREANVVGWTLRKIQSSSRTHGPFSPVAVTPAKSPMSESERSASLPSPQPAACAPTGADLPLPSNTSAPVAKLRSPKLPSSIQQWISRGTSPAACGASPCRKVLKPVLQASCSERRAKRRLETGDASGVGEESDGVSELCPDAKRSRSSEISHSSPTENKHAVFRLQREGSLSSAVQAGKENSSPKKTDWLSVMSQKLKGSAQPKSPSNKREGFRTSSSPAAVSPCPIKVLSPSPAHKASKKISSYFTKRTQD</sequence>
<dbReference type="SMART" id="SM00320">
    <property type="entry name" value="WD40"/>
    <property type="match status" value="6"/>
</dbReference>
<feature type="repeat" description="WD" evidence="6">
    <location>
        <begin position="278"/>
        <end position="312"/>
    </location>
</feature>
<dbReference type="PROSITE" id="PS00678">
    <property type="entry name" value="WD_REPEATS_1"/>
    <property type="match status" value="2"/>
</dbReference>
<feature type="repeat" description="WD" evidence="6">
    <location>
        <begin position="199"/>
        <end position="234"/>
    </location>
</feature>
<comment type="similarity">
    <text evidence="5">Belongs to the WD repeat cdt2 family.</text>
</comment>
<reference evidence="8" key="1">
    <citation type="submission" date="2021-02" db="EMBL/GenBank/DDBJ databases">
        <title>Comparative genomics reveals that relaxation of natural selection precedes convergent phenotypic evolution of cavefish.</title>
        <authorList>
            <person name="Peng Z."/>
        </authorList>
    </citation>
    <scope>NUCLEOTIDE SEQUENCE</scope>
    <source>
        <tissue evidence="8">Muscle</tissue>
    </source>
</reference>
<keyword evidence="3" id="KW-0677">Repeat</keyword>
<dbReference type="SUPFAM" id="SSF50978">
    <property type="entry name" value="WD40 repeat-like"/>
    <property type="match status" value="1"/>
</dbReference>
<dbReference type="AlphaFoldDB" id="A0A9W7WJX5"/>
<feature type="region of interest" description="Disordered" evidence="7">
    <location>
        <begin position="579"/>
        <end position="712"/>
    </location>
</feature>
<name>A0A9W7WJX5_TRIRA</name>
<dbReference type="EMBL" id="JAFHDT010000015">
    <property type="protein sequence ID" value="KAI7800043.1"/>
    <property type="molecule type" value="Genomic_DNA"/>
</dbReference>
<evidence type="ECO:0000256" key="7">
    <source>
        <dbReference type="SAM" id="MobiDB-lite"/>
    </source>
</evidence>
<dbReference type="InterPro" id="IPR051865">
    <property type="entry name" value="WD-repeat_CDT2_adapter"/>
</dbReference>
<dbReference type="PRINTS" id="PR00320">
    <property type="entry name" value="GPROTEINBRPT"/>
</dbReference>
<dbReference type="InterPro" id="IPR015943">
    <property type="entry name" value="WD40/YVTN_repeat-like_dom_sf"/>
</dbReference>
<evidence type="ECO:0000256" key="4">
    <source>
        <dbReference type="ARBA" id="ARBA00022786"/>
    </source>
</evidence>
<dbReference type="GO" id="GO:0043161">
    <property type="term" value="P:proteasome-mediated ubiquitin-dependent protein catabolic process"/>
    <property type="evidence" value="ECO:0007669"/>
    <property type="project" value="TreeGrafter"/>
</dbReference>
<dbReference type="PROSITE" id="PS50082">
    <property type="entry name" value="WD_REPEATS_2"/>
    <property type="match status" value="4"/>
</dbReference>
<feature type="compositionally biased region" description="Basic and acidic residues" evidence="7">
    <location>
        <begin position="600"/>
        <end position="609"/>
    </location>
</feature>
<gene>
    <name evidence="8" type="ORF">IRJ41_022806</name>
</gene>
<keyword evidence="9" id="KW-1185">Reference proteome</keyword>
<keyword evidence="2 6" id="KW-0853">WD repeat</keyword>
<organism evidence="8 9">
    <name type="scientific">Triplophysa rosa</name>
    <name type="common">Cave loach</name>
    <dbReference type="NCBI Taxonomy" id="992332"/>
    <lineage>
        <taxon>Eukaryota</taxon>
        <taxon>Metazoa</taxon>
        <taxon>Chordata</taxon>
        <taxon>Craniata</taxon>
        <taxon>Vertebrata</taxon>
        <taxon>Euteleostomi</taxon>
        <taxon>Actinopterygii</taxon>
        <taxon>Neopterygii</taxon>
        <taxon>Teleostei</taxon>
        <taxon>Ostariophysi</taxon>
        <taxon>Cypriniformes</taxon>
        <taxon>Nemacheilidae</taxon>
        <taxon>Triplophysa</taxon>
    </lineage>
</organism>
<keyword evidence="4" id="KW-0833">Ubl conjugation pathway</keyword>
<feature type="repeat" description="WD" evidence="6">
    <location>
        <begin position="415"/>
        <end position="450"/>
    </location>
</feature>